<feature type="compositionally biased region" description="Basic and acidic residues" evidence="1">
    <location>
        <begin position="65"/>
        <end position="89"/>
    </location>
</feature>
<gene>
    <name evidence="2" type="ORF">K0M31_005999</name>
</gene>
<feature type="region of interest" description="Disordered" evidence="1">
    <location>
        <begin position="40"/>
        <end position="89"/>
    </location>
</feature>
<sequence length="89" mass="10280">MENRRRTHDSGTGENTAVSEAWTLSLSLEERYAAKWHELSRASTRWRNDDNDDNDDDLDDDNEEEQVRVEREGLAGARDGRVGMRERAS</sequence>
<dbReference type="EMBL" id="JAHYIQ010000017">
    <property type="protein sequence ID" value="KAK1124626.1"/>
    <property type="molecule type" value="Genomic_DNA"/>
</dbReference>
<feature type="compositionally biased region" description="Acidic residues" evidence="1">
    <location>
        <begin position="50"/>
        <end position="64"/>
    </location>
</feature>
<comment type="caution">
    <text evidence="2">The sequence shown here is derived from an EMBL/GenBank/DDBJ whole genome shotgun (WGS) entry which is preliminary data.</text>
</comment>
<evidence type="ECO:0000313" key="2">
    <source>
        <dbReference type="EMBL" id="KAK1124626.1"/>
    </source>
</evidence>
<protein>
    <submittedName>
        <fullName evidence="2">Uncharacterized protein</fullName>
    </submittedName>
</protein>
<proteinExistence type="predicted"/>
<evidence type="ECO:0000313" key="3">
    <source>
        <dbReference type="Proteomes" id="UP001177670"/>
    </source>
</evidence>
<evidence type="ECO:0000256" key="1">
    <source>
        <dbReference type="SAM" id="MobiDB-lite"/>
    </source>
</evidence>
<dbReference type="Proteomes" id="UP001177670">
    <property type="component" value="Unassembled WGS sequence"/>
</dbReference>
<name>A0AA40FTB7_9HYME</name>
<reference evidence="2" key="1">
    <citation type="submission" date="2021-10" db="EMBL/GenBank/DDBJ databases">
        <title>Melipona bicolor Genome sequencing and assembly.</title>
        <authorList>
            <person name="Araujo N.S."/>
            <person name="Arias M.C."/>
        </authorList>
    </citation>
    <scope>NUCLEOTIDE SEQUENCE</scope>
    <source>
        <strain evidence="2">USP_2M_L1-L4_2017</strain>
        <tissue evidence="2">Whole body</tissue>
    </source>
</reference>
<organism evidence="2 3">
    <name type="scientific">Melipona bicolor</name>
    <dbReference type="NCBI Taxonomy" id="60889"/>
    <lineage>
        <taxon>Eukaryota</taxon>
        <taxon>Metazoa</taxon>
        <taxon>Ecdysozoa</taxon>
        <taxon>Arthropoda</taxon>
        <taxon>Hexapoda</taxon>
        <taxon>Insecta</taxon>
        <taxon>Pterygota</taxon>
        <taxon>Neoptera</taxon>
        <taxon>Endopterygota</taxon>
        <taxon>Hymenoptera</taxon>
        <taxon>Apocrita</taxon>
        <taxon>Aculeata</taxon>
        <taxon>Apoidea</taxon>
        <taxon>Anthophila</taxon>
        <taxon>Apidae</taxon>
        <taxon>Melipona</taxon>
    </lineage>
</organism>
<accession>A0AA40FTB7</accession>
<dbReference type="AlphaFoldDB" id="A0AA40FTB7"/>
<keyword evidence="3" id="KW-1185">Reference proteome</keyword>
<feature type="region of interest" description="Disordered" evidence="1">
    <location>
        <begin position="1"/>
        <end position="20"/>
    </location>
</feature>
<feature type="compositionally biased region" description="Basic and acidic residues" evidence="1">
    <location>
        <begin position="1"/>
        <end position="11"/>
    </location>
</feature>